<protein>
    <submittedName>
        <fullName evidence="3">Phosphodiester glycosidase family protein</fullName>
    </submittedName>
</protein>
<reference evidence="3 4" key="1">
    <citation type="submission" date="2019-05" db="EMBL/GenBank/DDBJ databases">
        <authorList>
            <person name="Narsing Rao M.P."/>
            <person name="Li W.J."/>
        </authorList>
    </citation>
    <scope>NUCLEOTIDE SEQUENCE [LARGE SCALE GENOMIC DNA]</scope>
    <source>
        <strain evidence="3 4">SYSU_K30003</strain>
    </source>
</reference>
<feature type="domain" description="Phosphodiester glycosidase" evidence="2">
    <location>
        <begin position="170"/>
        <end position="354"/>
    </location>
</feature>
<keyword evidence="4" id="KW-1185">Reference proteome</keyword>
<dbReference type="PANTHER" id="PTHR40446">
    <property type="entry name" value="N-ACETYLGLUCOSAMINE-1-PHOSPHODIESTER ALPHA-N-ACETYLGLUCOSAMINIDASE"/>
    <property type="match status" value="1"/>
</dbReference>
<dbReference type="GO" id="GO:0016798">
    <property type="term" value="F:hydrolase activity, acting on glycosyl bonds"/>
    <property type="evidence" value="ECO:0007669"/>
    <property type="project" value="UniProtKB-KW"/>
</dbReference>
<comment type="caution">
    <text evidence="3">The sequence shown here is derived from an EMBL/GenBank/DDBJ whole genome shotgun (WGS) entry which is preliminary data.</text>
</comment>
<organism evidence="3 4">
    <name type="scientific">Paenibacillus antri</name>
    <dbReference type="NCBI Taxonomy" id="2582848"/>
    <lineage>
        <taxon>Bacteria</taxon>
        <taxon>Bacillati</taxon>
        <taxon>Bacillota</taxon>
        <taxon>Bacilli</taxon>
        <taxon>Bacillales</taxon>
        <taxon>Paenibacillaceae</taxon>
        <taxon>Paenibacillus</taxon>
    </lineage>
</organism>
<dbReference type="InterPro" id="IPR018711">
    <property type="entry name" value="NAGPA"/>
</dbReference>
<evidence type="ECO:0000256" key="1">
    <source>
        <dbReference type="SAM" id="Phobius"/>
    </source>
</evidence>
<dbReference type="AlphaFoldDB" id="A0A5R9GII4"/>
<sequence length="379" mass="40998">MALHFRLPLRRPPAAARSRRRGLRANALRAALALALLAAGVAVWLWATPSGTRLRYLAADTLITTQHRHWAKYVIGEAALRERLAEYERRFDAMARESLRPVVPERPAGGAGTGAGADAAAEPLYRIEDVSGEGWSGKLLIVPDPLSIRIGVPSAIGRGEKVSRMMQRLGAVAGVNGGGFSDPNWSGNGFKPTGIVMSGGEVFYNDADPEDEIDVVGFTDRGALIVGQYTLNELQRMGVREAVSFRPRLIVNGKGLVESDEDGWGLAPRTAVAQTEDGTVLFAVIDGRQTHSVGATLYDVQQLFLDRGAVVAANLDGGASTVLVTRDVEAGYRIVNQPATTEGERYLPTAFLVFPQPQLVRIANVWEGLDMERFDPSKW</sequence>
<keyword evidence="3" id="KW-0378">Hydrolase</keyword>
<keyword evidence="1" id="KW-0812">Transmembrane</keyword>
<keyword evidence="1" id="KW-0472">Membrane</keyword>
<dbReference type="EMBL" id="VCIW01000001">
    <property type="protein sequence ID" value="TLS54326.1"/>
    <property type="molecule type" value="Genomic_DNA"/>
</dbReference>
<evidence type="ECO:0000313" key="4">
    <source>
        <dbReference type="Proteomes" id="UP000309676"/>
    </source>
</evidence>
<keyword evidence="1" id="KW-1133">Transmembrane helix</keyword>
<dbReference type="PANTHER" id="PTHR40446:SF2">
    <property type="entry name" value="N-ACETYLGLUCOSAMINE-1-PHOSPHODIESTER ALPHA-N-ACETYLGLUCOSAMINIDASE"/>
    <property type="match status" value="1"/>
</dbReference>
<dbReference type="Pfam" id="PF09992">
    <property type="entry name" value="NAGPA"/>
    <property type="match status" value="1"/>
</dbReference>
<dbReference type="Proteomes" id="UP000309676">
    <property type="component" value="Unassembled WGS sequence"/>
</dbReference>
<name>A0A5R9GII4_9BACL</name>
<evidence type="ECO:0000313" key="3">
    <source>
        <dbReference type="EMBL" id="TLS54326.1"/>
    </source>
</evidence>
<accession>A0A5R9GII4</accession>
<proteinExistence type="predicted"/>
<keyword evidence="3" id="KW-0326">Glycosidase</keyword>
<dbReference type="OrthoDB" id="9816453at2"/>
<dbReference type="RefSeq" id="WP_138192336.1">
    <property type="nucleotide sequence ID" value="NZ_VCIW01000001.1"/>
</dbReference>
<gene>
    <name evidence="3" type="ORF">FE782_02995</name>
</gene>
<feature type="transmembrane region" description="Helical" evidence="1">
    <location>
        <begin position="27"/>
        <end position="47"/>
    </location>
</feature>
<evidence type="ECO:0000259" key="2">
    <source>
        <dbReference type="Pfam" id="PF09992"/>
    </source>
</evidence>